<accession>A0A7I7SQ19</accession>
<evidence type="ECO:0008006" key="4">
    <source>
        <dbReference type="Google" id="ProtNLM"/>
    </source>
</evidence>
<proteinExistence type="predicted"/>
<dbReference type="Pfam" id="PF10817">
    <property type="entry name" value="DUF2563"/>
    <property type="match status" value="1"/>
</dbReference>
<gene>
    <name evidence="2" type="ORF">MSAR_22400</name>
</gene>
<dbReference type="KEGG" id="msar:MSAR_22400"/>
<dbReference type="EMBL" id="AP022595">
    <property type="protein sequence ID" value="BBY59104.1"/>
    <property type="molecule type" value="Genomic_DNA"/>
</dbReference>
<feature type="region of interest" description="Disordered" evidence="1">
    <location>
        <begin position="84"/>
        <end position="105"/>
    </location>
</feature>
<dbReference type="Proteomes" id="UP000466445">
    <property type="component" value="Chromosome"/>
</dbReference>
<evidence type="ECO:0000313" key="3">
    <source>
        <dbReference type="Proteomes" id="UP000466445"/>
    </source>
</evidence>
<sequence>MQVDVDKMRSGANRSYNAAYRVREGANALSRAAVASGIFGDFEAAEAFHTALIQTHTRHVTRMQDHSDGLGTLGDNAHRAASEFSEMEQRNTEALREVLWPSTQA</sequence>
<reference evidence="2 3" key="1">
    <citation type="journal article" date="2019" name="Emerg. Microbes Infect.">
        <title>Comprehensive subspecies identification of 175 nontuberculous mycobacteria species based on 7547 genomic profiles.</title>
        <authorList>
            <person name="Matsumoto Y."/>
            <person name="Kinjo T."/>
            <person name="Motooka D."/>
            <person name="Nabeya D."/>
            <person name="Jung N."/>
            <person name="Uechi K."/>
            <person name="Horii T."/>
            <person name="Iida T."/>
            <person name="Fujita J."/>
            <person name="Nakamura S."/>
        </authorList>
    </citation>
    <scope>NUCLEOTIDE SEQUENCE [LARGE SCALE GENOMIC DNA]</scope>
    <source>
        <strain evidence="2 3">JCM 30395</strain>
    </source>
</reference>
<organism evidence="2 3">
    <name type="scientific">Mycolicibacterium sarraceniae</name>
    <dbReference type="NCBI Taxonomy" id="1534348"/>
    <lineage>
        <taxon>Bacteria</taxon>
        <taxon>Bacillati</taxon>
        <taxon>Actinomycetota</taxon>
        <taxon>Actinomycetes</taxon>
        <taxon>Mycobacteriales</taxon>
        <taxon>Mycobacteriaceae</taxon>
        <taxon>Mycolicibacterium</taxon>
    </lineage>
</organism>
<name>A0A7I7SQ19_9MYCO</name>
<keyword evidence="3" id="KW-1185">Reference proteome</keyword>
<dbReference type="InterPro" id="IPR022534">
    <property type="entry name" value="DUF2563"/>
</dbReference>
<protein>
    <recommendedName>
        <fullName evidence="4">ESX-1 secretion-associated protein</fullName>
    </recommendedName>
</protein>
<evidence type="ECO:0000313" key="2">
    <source>
        <dbReference type="EMBL" id="BBY59104.1"/>
    </source>
</evidence>
<dbReference type="Gene3D" id="1.10.287.1060">
    <property type="entry name" value="ESAT-6-like"/>
    <property type="match status" value="1"/>
</dbReference>
<feature type="compositionally biased region" description="Basic and acidic residues" evidence="1">
    <location>
        <begin position="84"/>
        <end position="96"/>
    </location>
</feature>
<evidence type="ECO:0000256" key="1">
    <source>
        <dbReference type="SAM" id="MobiDB-lite"/>
    </source>
</evidence>
<dbReference type="AlphaFoldDB" id="A0A7I7SQ19"/>
<dbReference type="RefSeq" id="WP_163696966.1">
    <property type="nucleotide sequence ID" value="NZ_AP022595.1"/>
</dbReference>